<evidence type="ECO:0000313" key="3">
    <source>
        <dbReference type="EMBL" id="KAF4148532.1"/>
    </source>
</evidence>
<dbReference type="GO" id="GO:0004519">
    <property type="term" value="F:endonuclease activity"/>
    <property type="evidence" value="ECO:0007669"/>
    <property type="project" value="UniProtKB-KW"/>
</dbReference>
<keyword evidence="2" id="KW-0540">Nuclease</keyword>
<protein>
    <submittedName>
        <fullName evidence="2">DDE superfamily endonuclease</fullName>
    </submittedName>
</protein>
<dbReference type="InterPro" id="IPR036397">
    <property type="entry name" value="RNaseH_sf"/>
</dbReference>
<keyword evidence="4" id="KW-1185">Reference proteome</keyword>
<name>A0A833WM43_PHYIN</name>
<evidence type="ECO:0000259" key="1">
    <source>
        <dbReference type="Pfam" id="PF13358"/>
    </source>
</evidence>
<dbReference type="GO" id="GO:0003676">
    <property type="term" value="F:nucleic acid binding"/>
    <property type="evidence" value="ECO:0007669"/>
    <property type="project" value="InterPro"/>
</dbReference>
<dbReference type="AlphaFoldDB" id="A0A833WM43"/>
<accession>A0A833WM43</accession>
<dbReference type="InterPro" id="IPR038717">
    <property type="entry name" value="Tc1-like_DDE_dom"/>
</dbReference>
<sequence length="107" mass="11901">MVWASVTADGVGTMHFCDESVAGAYYRTMLRSHIPITKQFLDLQGETLFVQDNAPVHRAKATASCLKELKLKSLGHLPQSPGLNPIENLWFIMKRELSKDPASSIED</sequence>
<gene>
    <name evidence="2" type="ORF">GN244_ATG16641</name>
    <name evidence="3" type="ORF">GN958_ATG02288</name>
</gene>
<dbReference type="Pfam" id="PF13358">
    <property type="entry name" value="DDE_3"/>
    <property type="match status" value="1"/>
</dbReference>
<proteinExistence type="predicted"/>
<dbReference type="Gene3D" id="3.30.420.10">
    <property type="entry name" value="Ribonuclease H-like superfamily/Ribonuclease H"/>
    <property type="match status" value="1"/>
</dbReference>
<feature type="domain" description="Tc1-like transposase DDE" evidence="1">
    <location>
        <begin position="38"/>
        <end position="104"/>
    </location>
</feature>
<dbReference type="EMBL" id="JAACNO010000266">
    <property type="protein sequence ID" value="KAF4148532.1"/>
    <property type="molecule type" value="Genomic_DNA"/>
</dbReference>
<organism evidence="2 4">
    <name type="scientific">Phytophthora infestans</name>
    <name type="common">Potato late blight agent</name>
    <name type="synonym">Botrytis infestans</name>
    <dbReference type="NCBI Taxonomy" id="4787"/>
    <lineage>
        <taxon>Eukaryota</taxon>
        <taxon>Sar</taxon>
        <taxon>Stramenopiles</taxon>
        <taxon>Oomycota</taxon>
        <taxon>Peronosporomycetes</taxon>
        <taxon>Peronosporales</taxon>
        <taxon>Peronosporaceae</taxon>
        <taxon>Phytophthora</taxon>
    </lineage>
</organism>
<dbReference type="Proteomes" id="UP000704712">
    <property type="component" value="Unassembled WGS sequence"/>
</dbReference>
<comment type="caution">
    <text evidence="2">The sequence shown here is derived from an EMBL/GenBank/DDBJ whole genome shotgun (WGS) entry which is preliminary data.</text>
</comment>
<reference evidence="2" key="1">
    <citation type="submission" date="2020-04" db="EMBL/GenBank/DDBJ databases">
        <title>Hybrid Assembly of Korean Phytophthora infestans isolates.</title>
        <authorList>
            <person name="Prokchorchik M."/>
            <person name="Lee Y."/>
            <person name="Seo J."/>
            <person name="Cho J.-H."/>
            <person name="Park Y.-E."/>
            <person name="Jang D.-C."/>
            <person name="Im J.-S."/>
            <person name="Choi J.-G."/>
            <person name="Park H.-J."/>
            <person name="Lee G.-B."/>
            <person name="Lee Y.-G."/>
            <person name="Hong S.-Y."/>
            <person name="Cho K."/>
            <person name="Sohn K.H."/>
        </authorList>
    </citation>
    <scope>NUCLEOTIDE SEQUENCE</scope>
    <source>
        <strain evidence="2">KR_1_A1</strain>
        <strain evidence="3">KR_2_A2</strain>
    </source>
</reference>
<evidence type="ECO:0000313" key="4">
    <source>
        <dbReference type="Proteomes" id="UP000602510"/>
    </source>
</evidence>
<dbReference type="EMBL" id="WSZM01000573">
    <property type="protein sequence ID" value="KAF4031506.1"/>
    <property type="molecule type" value="Genomic_DNA"/>
</dbReference>
<keyword evidence="2" id="KW-0378">Hydrolase</keyword>
<evidence type="ECO:0000313" key="2">
    <source>
        <dbReference type="EMBL" id="KAF4031506.1"/>
    </source>
</evidence>
<keyword evidence="2" id="KW-0255">Endonuclease</keyword>
<dbReference type="Proteomes" id="UP000602510">
    <property type="component" value="Unassembled WGS sequence"/>
</dbReference>